<dbReference type="EMBL" id="CP059247">
    <property type="protein sequence ID" value="QLL31587.1"/>
    <property type="molecule type" value="Genomic_DNA"/>
</dbReference>
<dbReference type="GO" id="GO:0016567">
    <property type="term" value="P:protein ubiquitination"/>
    <property type="evidence" value="ECO:0007669"/>
    <property type="project" value="TreeGrafter"/>
</dbReference>
<feature type="repeat" description="TPR" evidence="3">
    <location>
        <begin position="516"/>
        <end position="549"/>
    </location>
</feature>
<dbReference type="SUPFAM" id="SSF48452">
    <property type="entry name" value="TPR-like"/>
    <property type="match status" value="2"/>
</dbReference>
<comment type="similarity">
    <text evidence="2">Belongs to the APC3/CDC27 family.</text>
</comment>
<dbReference type="OrthoDB" id="329563at2759"/>
<name>A0A7G3ZDK1_9SACH</name>
<evidence type="ECO:0000256" key="1">
    <source>
        <dbReference type="ARBA" id="ARBA00022803"/>
    </source>
</evidence>
<dbReference type="Pfam" id="PF13181">
    <property type="entry name" value="TPR_8"/>
    <property type="match status" value="1"/>
</dbReference>
<dbReference type="GeneID" id="59324706"/>
<dbReference type="PROSITE" id="PS50005">
    <property type="entry name" value="TPR"/>
    <property type="match status" value="6"/>
</dbReference>
<dbReference type="InterPro" id="IPR019734">
    <property type="entry name" value="TPR_rpt"/>
</dbReference>
<dbReference type="Pfam" id="PF13432">
    <property type="entry name" value="TPR_16"/>
    <property type="match status" value="1"/>
</dbReference>
<sequence>MLFSNNNNNGNGDATMNADDLTTDVTTLNTIVKLQDCIQHSILQLNYETAVFLSELLFAECCPLEKNHIHRLDSVYLYSLSLYLQGEHSTAMRISNDFKESNHMGIGYIYARCCLELDTDLQDAVDVLLSILNKKAVSSSSNLISMPTVATINCLLGKLNFKLERTPESALFHSNALKADPYLWEAYTSLCAMRATIDLKRLYSLMTKQTQPTGPRFRTRFNVSKPYNPAATPYKSYNQLSAGSSSSSSINLNTVPKQNSQQQPSHLPPHHTSIKCQPTGSTLNKANVIVSTSAFSSPPPTKQPAVKPTNRSKLLTTPPSKLLHTANFKTPRTNTLSRSTGHKRAEAIPSATYRSEKDGITSAALPVLSSSTYSLPDLILTFARILKASSQYDSYKAIRILENRLPAHIKDEMPWCQAQLGKLHFEILNYDESLNHFTQLRKLQPTRSKDIEIFSTLLWHLQDSVRLAHLSSELIEMLPNKPETWCCVGNFYSLQRNHEGAIKYFEKATKLDYNFAYAHTLQGHEHSSNDSIDTAKNCYRRALACDPQHYNAYYGLGMCCMKLGQYDRALLFFEKARNINPVNVILICCCGVALEKLSYQEKALQYYELACDLQPSSSLAKFKKAHLLYSMARYSAALENFEELSKLAPDEATVHFLLGQLYQVMGRKKDAVKEFTVAMNLDPKGNPLIIDALEKCHSIE</sequence>
<dbReference type="AlphaFoldDB" id="A0A7G3ZDK1"/>
<evidence type="ECO:0000256" key="4">
    <source>
        <dbReference type="SAM" id="MobiDB-lite"/>
    </source>
</evidence>
<evidence type="ECO:0000256" key="3">
    <source>
        <dbReference type="PROSITE-ProRule" id="PRU00339"/>
    </source>
</evidence>
<dbReference type="SMART" id="SM00028">
    <property type="entry name" value="TPR"/>
    <property type="match status" value="8"/>
</dbReference>
<dbReference type="GO" id="GO:0005737">
    <property type="term" value="C:cytoplasm"/>
    <property type="evidence" value="ECO:0007669"/>
    <property type="project" value="TreeGrafter"/>
</dbReference>
<dbReference type="GO" id="GO:0005680">
    <property type="term" value="C:anaphase-promoting complex"/>
    <property type="evidence" value="ECO:0007669"/>
    <property type="project" value="UniProtKB-ARBA"/>
</dbReference>
<dbReference type="KEGG" id="tgb:HG536_0B04510"/>
<organism evidence="5 6">
    <name type="scientific">Torulaspora globosa</name>
    <dbReference type="NCBI Taxonomy" id="48254"/>
    <lineage>
        <taxon>Eukaryota</taxon>
        <taxon>Fungi</taxon>
        <taxon>Dikarya</taxon>
        <taxon>Ascomycota</taxon>
        <taxon>Saccharomycotina</taxon>
        <taxon>Saccharomycetes</taxon>
        <taxon>Saccharomycetales</taxon>
        <taxon>Saccharomycetaceae</taxon>
        <taxon>Torulaspora</taxon>
    </lineage>
</organism>
<dbReference type="PANTHER" id="PTHR12558:SF13">
    <property type="entry name" value="CELL DIVISION CYCLE PROTEIN 27 HOMOLOG"/>
    <property type="match status" value="1"/>
</dbReference>
<dbReference type="PROSITE" id="PS50293">
    <property type="entry name" value="TPR_REGION"/>
    <property type="match status" value="1"/>
</dbReference>
<dbReference type="Pfam" id="PF12895">
    <property type="entry name" value="ANAPC3"/>
    <property type="match status" value="1"/>
</dbReference>
<feature type="repeat" description="TPR" evidence="3">
    <location>
        <begin position="482"/>
        <end position="515"/>
    </location>
</feature>
<feature type="repeat" description="TPR" evidence="3">
    <location>
        <begin position="618"/>
        <end position="651"/>
    </location>
</feature>
<accession>A0A7G3ZDK1</accession>
<evidence type="ECO:0000256" key="2">
    <source>
        <dbReference type="ARBA" id="ARBA00038210"/>
    </source>
</evidence>
<keyword evidence="6" id="KW-1185">Reference proteome</keyword>
<dbReference type="Gene3D" id="1.25.40.10">
    <property type="entry name" value="Tetratricopeptide repeat domain"/>
    <property type="match status" value="4"/>
</dbReference>
<dbReference type="InterPro" id="IPR011990">
    <property type="entry name" value="TPR-like_helical_dom_sf"/>
</dbReference>
<feature type="repeat" description="TPR" evidence="3">
    <location>
        <begin position="652"/>
        <end position="685"/>
    </location>
</feature>
<evidence type="ECO:0000313" key="6">
    <source>
        <dbReference type="Proteomes" id="UP000515788"/>
    </source>
</evidence>
<dbReference type="GO" id="GO:0007091">
    <property type="term" value="P:metaphase/anaphase transition of mitotic cell cycle"/>
    <property type="evidence" value="ECO:0007669"/>
    <property type="project" value="TreeGrafter"/>
</dbReference>
<feature type="repeat" description="TPR" evidence="3">
    <location>
        <begin position="550"/>
        <end position="583"/>
    </location>
</feature>
<keyword evidence="1 3" id="KW-0802">TPR repeat</keyword>
<feature type="repeat" description="TPR" evidence="3">
    <location>
        <begin position="414"/>
        <end position="447"/>
    </location>
</feature>
<dbReference type="PANTHER" id="PTHR12558">
    <property type="entry name" value="CELL DIVISION CYCLE 16,23,27"/>
    <property type="match status" value="1"/>
</dbReference>
<dbReference type="RefSeq" id="XP_037138262.1">
    <property type="nucleotide sequence ID" value="XM_037282367.1"/>
</dbReference>
<reference evidence="5 6" key="1">
    <citation type="submission" date="2020-06" db="EMBL/GenBank/DDBJ databases">
        <title>The yeast mating-type switching endonuclease HO is a domesticated member of an unorthodox homing genetic element family.</title>
        <authorList>
            <person name="Coughlan A.Y."/>
            <person name="Lombardi L."/>
            <person name="Braun-Galleani S."/>
            <person name="Martos A.R."/>
            <person name="Galeote V."/>
            <person name="Bigey F."/>
            <person name="Dequin S."/>
            <person name="Byrne K.P."/>
            <person name="Wolfe K.H."/>
        </authorList>
    </citation>
    <scope>NUCLEOTIDE SEQUENCE [LARGE SCALE GENOMIC DNA]</scope>
    <source>
        <strain evidence="5 6">CBS764</strain>
    </source>
</reference>
<feature type="region of interest" description="Disordered" evidence="4">
    <location>
        <begin position="293"/>
        <end position="317"/>
    </location>
</feature>
<protein>
    <submittedName>
        <fullName evidence="5">Uncharacterized protein</fullName>
    </submittedName>
</protein>
<dbReference type="Proteomes" id="UP000515788">
    <property type="component" value="Chromosome 2"/>
</dbReference>
<gene>
    <name evidence="5" type="ORF">HG536_0B04510</name>
</gene>
<dbReference type="Pfam" id="PF00515">
    <property type="entry name" value="TPR_1"/>
    <property type="match status" value="1"/>
</dbReference>
<dbReference type="GO" id="GO:0051301">
    <property type="term" value="P:cell division"/>
    <property type="evidence" value="ECO:0007669"/>
    <property type="project" value="TreeGrafter"/>
</dbReference>
<evidence type="ECO:0000313" key="5">
    <source>
        <dbReference type="EMBL" id="QLL31587.1"/>
    </source>
</evidence>
<feature type="region of interest" description="Disordered" evidence="4">
    <location>
        <begin position="234"/>
        <end position="279"/>
    </location>
</feature>
<proteinExistence type="inferred from homology"/>
<feature type="compositionally biased region" description="Polar residues" evidence="4">
    <location>
        <begin position="250"/>
        <end position="265"/>
    </location>
</feature>
<dbReference type="GO" id="GO:0031145">
    <property type="term" value="P:anaphase-promoting complex-dependent catabolic process"/>
    <property type="evidence" value="ECO:0007669"/>
    <property type="project" value="TreeGrafter"/>
</dbReference>